<accession>A0AA35Y8Z8</accession>
<dbReference type="InterPro" id="IPR042197">
    <property type="entry name" value="Apaf_helical"/>
</dbReference>
<sequence>MCNDPKAGYEEVSKNLVKYCEGHPMSLKVLGRSLHNRDVTYWEEYVEMLKKENGHPIVNVLRMSFDSVPFKNDKELFKHIACFFVGMDRDVTETILKACL</sequence>
<dbReference type="GO" id="GO:0006952">
    <property type="term" value="P:defense response"/>
    <property type="evidence" value="ECO:0007669"/>
    <property type="project" value="InterPro"/>
</dbReference>
<dbReference type="AlphaFoldDB" id="A0AA35Y8Z8"/>
<dbReference type="InterPro" id="IPR027417">
    <property type="entry name" value="P-loop_NTPase"/>
</dbReference>
<protein>
    <recommendedName>
        <fullName evidence="4">NB-ARC domain-containing protein</fullName>
    </recommendedName>
</protein>
<evidence type="ECO:0008006" key="4">
    <source>
        <dbReference type="Google" id="ProtNLM"/>
    </source>
</evidence>
<proteinExistence type="predicted"/>
<dbReference type="Gene3D" id="1.10.8.430">
    <property type="entry name" value="Helical domain of apoptotic protease-activating factors"/>
    <property type="match status" value="1"/>
</dbReference>
<keyword evidence="1" id="KW-0433">Leucine-rich repeat</keyword>
<dbReference type="Proteomes" id="UP001177003">
    <property type="component" value="Chromosome 1"/>
</dbReference>
<evidence type="ECO:0000313" key="2">
    <source>
        <dbReference type="EMBL" id="CAI9269595.1"/>
    </source>
</evidence>
<reference evidence="2" key="1">
    <citation type="submission" date="2023-04" db="EMBL/GenBank/DDBJ databases">
        <authorList>
            <person name="Vijverberg K."/>
            <person name="Xiong W."/>
            <person name="Schranz E."/>
        </authorList>
    </citation>
    <scope>NUCLEOTIDE SEQUENCE</scope>
</reference>
<dbReference type="EMBL" id="OX465077">
    <property type="protein sequence ID" value="CAI9269595.1"/>
    <property type="molecule type" value="Genomic_DNA"/>
</dbReference>
<organism evidence="2 3">
    <name type="scientific">Lactuca saligna</name>
    <name type="common">Willowleaf lettuce</name>
    <dbReference type="NCBI Taxonomy" id="75948"/>
    <lineage>
        <taxon>Eukaryota</taxon>
        <taxon>Viridiplantae</taxon>
        <taxon>Streptophyta</taxon>
        <taxon>Embryophyta</taxon>
        <taxon>Tracheophyta</taxon>
        <taxon>Spermatophyta</taxon>
        <taxon>Magnoliopsida</taxon>
        <taxon>eudicotyledons</taxon>
        <taxon>Gunneridae</taxon>
        <taxon>Pentapetalae</taxon>
        <taxon>asterids</taxon>
        <taxon>campanulids</taxon>
        <taxon>Asterales</taxon>
        <taxon>Asteraceae</taxon>
        <taxon>Cichorioideae</taxon>
        <taxon>Cichorieae</taxon>
        <taxon>Lactucinae</taxon>
        <taxon>Lactuca</taxon>
    </lineage>
</organism>
<dbReference type="PANTHER" id="PTHR11017:SF313">
    <property type="entry name" value="TIR DOMAIN, P-LOOP CONTAINING NUCLEOSIDE TRIPHOSPHATE HYDROLASE"/>
    <property type="match status" value="1"/>
</dbReference>
<keyword evidence="3" id="KW-1185">Reference proteome</keyword>
<name>A0AA35Y8Z8_LACSI</name>
<gene>
    <name evidence="2" type="ORF">LSALG_LOCUS9962</name>
</gene>
<dbReference type="InterPro" id="IPR044974">
    <property type="entry name" value="Disease_R_plants"/>
</dbReference>
<dbReference type="SUPFAM" id="SSF52540">
    <property type="entry name" value="P-loop containing nucleoside triphosphate hydrolases"/>
    <property type="match status" value="1"/>
</dbReference>
<evidence type="ECO:0000313" key="3">
    <source>
        <dbReference type="Proteomes" id="UP001177003"/>
    </source>
</evidence>
<evidence type="ECO:0000256" key="1">
    <source>
        <dbReference type="ARBA" id="ARBA00022614"/>
    </source>
</evidence>
<dbReference type="PANTHER" id="PTHR11017">
    <property type="entry name" value="LEUCINE-RICH REPEAT-CONTAINING PROTEIN"/>
    <property type="match status" value="1"/>
</dbReference>